<keyword evidence="6" id="KW-1185">Reference proteome</keyword>
<dbReference type="Gene3D" id="3.40.50.300">
    <property type="entry name" value="P-loop containing nucleotide triphosphate hydrolases"/>
    <property type="match status" value="2"/>
</dbReference>
<reference evidence="5 6" key="1">
    <citation type="submission" date="2024-09" db="EMBL/GenBank/DDBJ databases">
        <authorList>
            <person name="Sun Q."/>
            <person name="Mori K."/>
        </authorList>
    </citation>
    <scope>NUCLEOTIDE SEQUENCE [LARGE SCALE GENOMIC DNA]</scope>
    <source>
        <strain evidence="5 6">JCM 15389</strain>
    </source>
</reference>
<comment type="caution">
    <text evidence="5">The sequence shown here is derived from an EMBL/GenBank/DDBJ whole genome shotgun (WGS) entry which is preliminary data.</text>
</comment>
<evidence type="ECO:0000256" key="1">
    <source>
        <dbReference type="ARBA" id="ARBA00022741"/>
    </source>
</evidence>
<evidence type="ECO:0000259" key="4">
    <source>
        <dbReference type="PROSITE" id="PS50901"/>
    </source>
</evidence>
<dbReference type="CDD" id="cd01127">
    <property type="entry name" value="TrwB_TraG_TraD_VirD4"/>
    <property type="match status" value="1"/>
</dbReference>
<dbReference type="RefSeq" id="WP_377786916.1">
    <property type="nucleotide sequence ID" value="NZ_JBHLYQ010000001.1"/>
</dbReference>
<keyword evidence="1 3" id="KW-0547">Nucleotide-binding</keyword>
<dbReference type="PANTHER" id="PTHR22683">
    <property type="entry name" value="SPORULATION PROTEIN RELATED"/>
    <property type="match status" value="1"/>
</dbReference>
<name>A0ABV6BYQ6_9ACTN</name>
<feature type="binding site" evidence="3">
    <location>
        <begin position="35"/>
        <end position="42"/>
    </location>
    <ligand>
        <name>ATP</name>
        <dbReference type="ChEBI" id="CHEBI:30616"/>
    </ligand>
</feature>
<dbReference type="Pfam" id="PF01580">
    <property type="entry name" value="FtsK_SpoIIIE"/>
    <property type="match status" value="1"/>
</dbReference>
<sequence length="266" mass="27416">MRTLNLHRDPVPLGVATTGEPVSIPLAGGHILVGGATGAGKSVVLQNLLVGICCDPTAELMVADAKDELAGLLAPVATMVAADLDDALGVLAHAAGVMASRRGQPGPHRPLVVVIDELAAFTSLDGIARAERVLRERFRGLLGDLAARGRSASVYVIAATQKPSVDVVPGGFRDNCVIRVALYCATRDASDTILGAGSAVAGIDAARLPADQPGSFIVRGIGPRPISGRAYHLDSFELAGFVAHGATLRRSHRRGPNRLALPAASR</sequence>
<dbReference type="PANTHER" id="PTHR22683:SF47">
    <property type="entry name" value="FTSK DOMAIN-CONTAINING PROTEIN YDCQ"/>
    <property type="match status" value="1"/>
</dbReference>
<protein>
    <submittedName>
        <fullName evidence="5">FtsK/SpoIIIE domain-containing protein</fullName>
    </submittedName>
</protein>
<accession>A0ABV6BYQ6</accession>
<dbReference type="SUPFAM" id="SSF52540">
    <property type="entry name" value="P-loop containing nucleoside triphosphate hydrolases"/>
    <property type="match status" value="1"/>
</dbReference>
<organism evidence="5 6">
    <name type="scientific">Aciditerrimonas ferrireducens</name>
    <dbReference type="NCBI Taxonomy" id="667306"/>
    <lineage>
        <taxon>Bacteria</taxon>
        <taxon>Bacillati</taxon>
        <taxon>Actinomycetota</taxon>
        <taxon>Acidimicrobiia</taxon>
        <taxon>Acidimicrobiales</taxon>
        <taxon>Acidimicrobiaceae</taxon>
        <taxon>Aciditerrimonas</taxon>
    </lineage>
</organism>
<dbReference type="EMBL" id="JBHLYQ010000001">
    <property type="protein sequence ID" value="MFC0080573.1"/>
    <property type="molecule type" value="Genomic_DNA"/>
</dbReference>
<evidence type="ECO:0000256" key="2">
    <source>
        <dbReference type="ARBA" id="ARBA00022840"/>
    </source>
</evidence>
<evidence type="ECO:0000313" key="5">
    <source>
        <dbReference type="EMBL" id="MFC0080573.1"/>
    </source>
</evidence>
<gene>
    <name evidence="5" type="ORF">ACFFRE_00170</name>
</gene>
<evidence type="ECO:0000313" key="6">
    <source>
        <dbReference type="Proteomes" id="UP001589788"/>
    </source>
</evidence>
<dbReference type="Proteomes" id="UP001589788">
    <property type="component" value="Unassembled WGS sequence"/>
</dbReference>
<dbReference type="InterPro" id="IPR027417">
    <property type="entry name" value="P-loop_NTPase"/>
</dbReference>
<dbReference type="PROSITE" id="PS50901">
    <property type="entry name" value="FTSK"/>
    <property type="match status" value="1"/>
</dbReference>
<keyword evidence="2 3" id="KW-0067">ATP-binding</keyword>
<proteinExistence type="predicted"/>
<feature type="domain" description="FtsK" evidence="4">
    <location>
        <begin position="19"/>
        <end position="191"/>
    </location>
</feature>
<evidence type="ECO:0000256" key="3">
    <source>
        <dbReference type="PROSITE-ProRule" id="PRU00289"/>
    </source>
</evidence>
<dbReference type="InterPro" id="IPR050206">
    <property type="entry name" value="FtsK/SpoIIIE/SftA"/>
</dbReference>
<dbReference type="InterPro" id="IPR002543">
    <property type="entry name" value="FtsK_dom"/>
</dbReference>